<dbReference type="EMBL" id="LR215050">
    <property type="protein sequence ID" value="VEU83012.1"/>
    <property type="molecule type" value="Genomic_DNA"/>
</dbReference>
<keyword evidence="2" id="KW-1185">Reference proteome</keyword>
<gene>
    <name evidence="1" type="ORF">NCTC10172_01059</name>
</gene>
<dbReference type="KEGG" id="ahk:NCTC10172_01059"/>
<accession>A0A449BKQ9</accession>
<evidence type="ECO:0000313" key="2">
    <source>
        <dbReference type="Proteomes" id="UP000290909"/>
    </source>
</evidence>
<evidence type="ECO:0008006" key="3">
    <source>
        <dbReference type="Google" id="ProtNLM"/>
    </source>
</evidence>
<dbReference type="RefSeq" id="WP_035369900.1">
    <property type="nucleotide sequence ID" value="NZ_LR215050.1"/>
</dbReference>
<dbReference type="SUPFAM" id="SSF109604">
    <property type="entry name" value="HD-domain/PDEase-like"/>
    <property type="match status" value="1"/>
</dbReference>
<protein>
    <recommendedName>
        <fullName evidence="3">HD domain-containing protein</fullName>
    </recommendedName>
</protein>
<dbReference type="STRING" id="1408416.GCA_000702765_01211"/>
<proteinExistence type="predicted"/>
<sequence length="281" mass="32496">MKQATLLLSIDNNQINEFIRMNNGTIVSSSNMLENVNLFEEPNLIVTNLPISREKRIRIYTLLKSHNYYVSSLLLHAPLNVILKDTLNAEERIFNYKFMGPPRIGVDCDEITVGNNYHFLKPNTNLDDVLMYSKKYGILKTIKAYIHADYREELKNIACEHETPYHLESIHEHIDMCIINSNTQTLQTTALLHDLGKTVCKNVGSYKGHDKLSSLYAMMFFNDVEKSTLNNFDIIEIINQHMQAHKGISEKVIQESKLNSYILNQIELFKQIDEKSRRTGK</sequence>
<reference evidence="1 2" key="1">
    <citation type="submission" date="2019-01" db="EMBL/GenBank/DDBJ databases">
        <authorList>
            <consortium name="Pathogen Informatics"/>
        </authorList>
    </citation>
    <scope>NUCLEOTIDE SEQUENCE [LARGE SCALE GENOMIC DNA]</scope>
    <source>
        <strain evidence="1 2">NCTC10172</strain>
    </source>
</reference>
<organism evidence="1 2">
    <name type="scientific">Acholeplasma hippikon</name>
    <dbReference type="NCBI Taxonomy" id="264636"/>
    <lineage>
        <taxon>Bacteria</taxon>
        <taxon>Bacillati</taxon>
        <taxon>Mycoplasmatota</taxon>
        <taxon>Mollicutes</taxon>
        <taxon>Acholeplasmatales</taxon>
        <taxon>Acholeplasmataceae</taxon>
        <taxon>Acholeplasma</taxon>
    </lineage>
</organism>
<dbReference type="Proteomes" id="UP000290909">
    <property type="component" value="Chromosome"/>
</dbReference>
<evidence type="ECO:0000313" key="1">
    <source>
        <dbReference type="EMBL" id="VEU83012.1"/>
    </source>
</evidence>
<name>A0A449BKQ9_9MOLU</name>
<dbReference type="AlphaFoldDB" id="A0A449BKQ9"/>